<dbReference type="InterPro" id="IPR029044">
    <property type="entry name" value="Nucleotide-diphossugar_trans"/>
</dbReference>
<dbReference type="AlphaFoldDB" id="A0A0H3DM01"/>
<dbReference type="InterPro" id="IPR001173">
    <property type="entry name" value="Glyco_trans_2-like"/>
</dbReference>
<reference evidence="2 3" key="1">
    <citation type="journal article" date="2010" name="Appl. Environ. Microbiol.">
        <title>Targeted chromosomal knockouts in Mycoplasma pneumoniae.</title>
        <authorList>
            <person name="Krishnakumar R."/>
            <person name="Assad-Garcia N."/>
            <person name="Benders G.A."/>
            <person name="Phan Q."/>
            <person name="Montague M.G."/>
            <person name="Glass J.I."/>
        </authorList>
    </citation>
    <scope>NUCLEOTIDE SEQUENCE [LARGE SCALE GENOMIC DNA]</scope>
    <source>
        <strain evidence="3">ATCC 15531 / DSM 22911 / NBRC 14401 / NCTC 10119 / FH</strain>
    </source>
</reference>
<dbReference type="EMBL" id="CP002077">
    <property type="protein sequence ID" value="ADK86790.1"/>
    <property type="molecule type" value="Genomic_DNA"/>
</dbReference>
<dbReference type="PATRIC" id="fig|722438.3.peg.80"/>
<dbReference type="eggNOG" id="COG0463">
    <property type="taxonomic scope" value="Bacteria"/>
</dbReference>
<dbReference type="EC" id="2.4.-.-" evidence="2"/>
<dbReference type="Gene3D" id="3.90.550.10">
    <property type="entry name" value="Spore Coat Polysaccharide Biosynthesis Protein SpsA, Chain A"/>
    <property type="match status" value="1"/>
</dbReference>
<name>A0A0H3DM01_MYCPB</name>
<organism evidence="2 3">
    <name type="scientific">Mycoplasmoides pneumoniae (strain ATCC 15531 / DSM 23978 / CIP 103766 / NBRC 14401 / NCTC 10119 / FH)</name>
    <name type="common">Mycoplasma pneumoniae</name>
    <dbReference type="NCBI Taxonomy" id="722438"/>
    <lineage>
        <taxon>Bacteria</taxon>
        <taxon>Bacillati</taxon>
        <taxon>Mycoplasmatota</taxon>
        <taxon>Mycoplasmoidales</taxon>
        <taxon>Mycoplasmoidaceae</taxon>
        <taxon>Mycoplasmoides</taxon>
    </lineage>
</organism>
<dbReference type="PANTHER" id="PTHR43685:SF2">
    <property type="entry name" value="GLYCOSYLTRANSFERASE 2-LIKE DOMAIN-CONTAINING PROTEIN"/>
    <property type="match status" value="1"/>
</dbReference>
<gene>
    <name evidence="2" type="ordered locus">MPNE_0084</name>
</gene>
<evidence type="ECO:0000313" key="3">
    <source>
        <dbReference type="Proteomes" id="UP000007756"/>
    </source>
</evidence>
<dbReference type="PaxDb" id="722438-MPNE_0084"/>
<dbReference type="STRING" id="722438.F539_00410"/>
<dbReference type="InterPro" id="IPR050834">
    <property type="entry name" value="Glycosyltransf_2"/>
</dbReference>
<evidence type="ECO:0000313" key="2">
    <source>
        <dbReference type="EMBL" id="ADK86790.1"/>
    </source>
</evidence>
<dbReference type="KEGG" id="mpj:MPNE_0084"/>
<accession>A0A0H3DM01</accession>
<dbReference type="CDD" id="cd00761">
    <property type="entry name" value="Glyco_tranf_GTA_type"/>
    <property type="match status" value="1"/>
</dbReference>
<dbReference type="HOGENOM" id="CLU_079042_0_0_14"/>
<keyword evidence="2" id="KW-0328">Glycosyltransferase</keyword>
<dbReference type="Proteomes" id="UP000007756">
    <property type="component" value="Chromosome"/>
</dbReference>
<dbReference type="Pfam" id="PF00535">
    <property type="entry name" value="Glycos_transf_2"/>
    <property type="match status" value="1"/>
</dbReference>
<proteinExistence type="predicted"/>
<protein>
    <submittedName>
        <fullName evidence="2">Glycosyltransferase, group 2 family protein</fullName>
        <ecNumber evidence="2">2.4.-.-</ecNumber>
    </submittedName>
</protein>
<evidence type="ECO:0000259" key="1">
    <source>
        <dbReference type="Pfam" id="PF00535"/>
    </source>
</evidence>
<feature type="domain" description="Glycosyltransferase 2-like" evidence="1">
    <location>
        <begin position="4"/>
        <end position="168"/>
    </location>
</feature>
<dbReference type="SMR" id="A0A0H3DM01"/>
<dbReference type="GO" id="GO:0016757">
    <property type="term" value="F:glycosyltransferase activity"/>
    <property type="evidence" value="ECO:0007669"/>
    <property type="project" value="UniProtKB-KW"/>
</dbReference>
<dbReference type="PANTHER" id="PTHR43685">
    <property type="entry name" value="GLYCOSYLTRANSFERASE"/>
    <property type="match status" value="1"/>
</dbReference>
<dbReference type="SUPFAM" id="SSF53448">
    <property type="entry name" value="Nucleotide-diphospho-sugar transferases"/>
    <property type="match status" value="1"/>
</dbReference>
<keyword evidence="2" id="KW-0808">Transferase</keyword>
<sequence>MKISVIISTYNCGALIVKALCSLVSNQTPACELEVLVIDDGSIDNTRQIIKKFQAKVSFTLKYFYKKNGNWGSVINYVKENRLANGDWITVLDSDDTLKPNTLNKLANLVEKADYDLVVFDYTKCWKKIKLKIHTYPTWWKNMTRELQKQTPFCIPLGKFLKRNLFYKLPKLKEKVSFQDALYTASSLKLAKKVRHVNQSGGNYHFKRAGNSMSIPWNIKRFSAELDICKDLIRLNAQEIALVHLLRQQFRVQLKEKQIQLAVTRDFNFSGFSWYTRCFLWMVYQTMLKRYFYLQTTKQ</sequence>